<proteinExistence type="predicted"/>
<name>A0A3A8NJ09_9BACT</name>
<gene>
    <name evidence="1" type="ORF">D7X12_12945</name>
</gene>
<protein>
    <submittedName>
        <fullName evidence="1">Uncharacterized protein</fullName>
    </submittedName>
</protein>
<reference evidence="2" key="1">
    <citation type="submission" date="2018-09" db="EMBL/GenBank/DDBJ databases">
        <authorList>
            <person name="Livingstone P.G."/>
            <person name="Whitworth D.E."/>
        </authorList>
    </citation>
    <scope>NUCLEOTIDE SEQUENCE [LARGE SCALE GENOMIC DNA]</scope>
    <source>
        <strain evidence="2">CA040B</strain>
    </source>
</reference>
<organism evidence="1 2">
    <name type="scientific">Corallococcus sicarius</name>
    <dbReference type="NCBI Taxonomy" id="2316726"/>
    <lineage>
        <taxon>Bacteria</taxon>
        <taxon>Pseudomonadati</taxon>
        <taxon>Myxococcota</taxon>
        <taxon>Myxococcia</taxon>
        <taxon>Myxococcales</taxon>
        <taxon>Cystobacterineae</taxon>
        <taxon>Myxococcaceae</taxon>
        <taxon>Corallococcus</taxon>
    </lineage>
</organism>
<dbReference type="Proteomes" id="UP000273405">
    <property type="component" value="Unassembled WGS sequence"/>
</dbReference>
<dbReference type="AlphaFoldDB" id="A0A3A8NJ09"/>
<sequence>MNDFRSKPIMMSFKKQGMTLVLGAVLGVSATGVATGFFPEQARLGPVATQGQIHDDHGEYAFGPEGYVAQSDVIVTGRITRVLDARTYTRGSKSPRYSHQLELEVDEELYRNTERAPGERSARLVVSVPAAGTDLSTGRAHIAAPGGGTHLFFLRRSPWVPGAFVLLRGENGRIDLTGPSVRHEVLRGGTPSAVLDEVRRYAATVRVSLASTVRESLGALPEDVKPGRFYGRSNTPAALRQALKTQEDGVLVFDALPEGAVASRLHVLNVGGKCFVRMQWEPGAASGPVALHVKDGVLPPTCEALLDKTF</sequence>
<accession>A0A3A8NJ09</accession>
<evidence type="ECO:0000313" key="2">
    <source>
        <dbReference type="Proteomes" id="UP000273405"/>
    </source>
</evidence>
<keyword evidence="2" id="KW-1185">Reference proteome</keyword>
<comment type="caution">
    <text evidence="1">The sequence shown here is derived from an EMBL/GenBank/DDBJ whole genome shotgun (WGS) entry which is preliminary data.</text>
</comment>
<evidence type="ECO:0000313" key="1">
    <source>
        <dbReference type="EMBL" id="RKH43529.1"/>
    </source>
</evidence>
<dbReference type="EMBL" id="RAWG01000065">
    <property type="protein sequence ID" value="RKH43529.1"/>
    <property type="molecule type" value="Genomic_DNA"/>
</dbReference>